<dbReference type="EMBL" id="JAHUTI010024105">
    <property type="protein sequence ID" value="MED6240418.1"/>
    <property type="molecule type" value="Genomic_DNA"/>
</dbReference>
<keyword evidence="2" id="KW-1185">Reference proteome</keyword>
<name>A0ABU7ASA2_9TELE</name>
<gene>
    <name evidence="1" type="ORF">ATANTOWER_020821</name>
</gene>
<protein>
    <submittedName>
        <fullName evidence="1">Uncharacterized protein</fullName>
    </submittedName>
</protein>
<organism evidence="1 2">
    <name type="scientific">Ataeniobius toweri</name>
    <dbReference type="NCBI Taxonomy" id="208326"/>
    <lineage>
        <taxon>Eukaryota</taxon>
        <taxon>Metazoa</taxon>
        <taxon>Chordata</taxon>
        <taxon>Craniata</taxon>
        <taxon>Vertebrata</taxon>
        <taxon>Euteleostomi</taxon>
        <taxon>Actinopterygii</taxon>
        <taxon>Neopterygii</taxon>
        <taxon>Teleostei</taxon>
        <taxon>Neoteleostei</taxon>
        <taxon>Acanthomorphata</taxon>
        <taxon>Ovalentaria</taxon>
        <taxon>Atherinomorphae</taxon>
        <taxon>Cyprinodontiformes</taxon>
        <taxon>Goodeidae</taxon>
        <taxon>Ataeniobius</taxon>
    </lineage>
</organism>
<sequence length="157" mass="17790">MLQVLLNVLNSVLTPTNSLASMASIVCCEFLFTVFQKISDLRSSVKITVCVTDCLDCLVPPVCPAAFRLFEPLLFKEPFKNAASYFLLNTSLHSASVLAAFEHAVVEPFILRKHLDVFILYKFTLTSKLSFLLKVLGKILLMRLQTFVEENYKLQFF</sequence>
<dbReference type="Proteomes" id="UP001345963">
    <property type="component" value="Unassembled WGS sequence"/>
</dbReference>
<proteinExistence type="predicted"/>
<comment type="caution">
    <text evidence="1">The sequence shown here is derived from an EMBL/GenBank/DDBJ whole genome shotgun (WGS) entry which is preliminary data.</text>
</comment>
<evidence type="ECO:0000313" key="2">
    <source>
        <dbReference type="Proteomes" id="UP001345963"/>
    </source>
</evidence>
<accession>A0ABU7ASA2</accession>
<reference evidence="1 2" key="1">
    <citation type="submission" date="2021-07" db="EMBL/GenBank/DDBJ databases">
        <authorList>
            <person name="Palmer J.M."/>
        </authorList>
    </citation>
    <scope>NUCLEOTIDE SEQUENCE [LARGE SCALE GENOMIC DNA]</scope>
    <source>
        <strain evidence="1 2">AT_MEX2019</strain>
        <tissue evidence="1">Muscle</tissue>
    </source>
</reference>
<evidence type="ECO:0000313" key="1">
    <source>
        <dbReference type="EMBL" id="MED6240418.1"/>
    </source>
</evidence>